<comment type="caution">
    <text evidence="1">The sequence shown here is derived from an EMBL/GenBank/DDBJ whole genome shotgun (WGS) entry which is preliminary data.</text>
</comment>
<dbReference type="EMBL" id="LXQA010485877">
    <property type="protein sequence ID" value="MCI54826.1"/>
    <property type="molecule type" value="Genomic_DNA"/>
</dbReference>
<organism evidence="1 2">
    <name type="scientific">Trifolium medium</name>
    <dbReference type="NCBI Taxonomy" id="97028"/>
    <lineage>
        <taxon>Eukaryota</taxon>
        <taxon>Viridiplantae</taxon>
        <taxon>Streptophyta</taxon>
        <taxon>Embryophyta</taxon>
        <taxon>Tracheophyta</taxon>
        <taxon>Spermatophyta</taxon>
        <taxon>Magnoliopsida</taxon>
        <taxon>eudicotyledons</taxon>
        <taxon>Gunneridae</taxon>
        <taxon>Pentapetalae</taxon>
        <taxon>rosids</taxon>
        <taxon>fabids</taxon>
        <taxon>Fabales</taxon>
        <taxon>Fabaceae</taxon>
        <taxon>Papilionoideae</taxon>
        <taxon>50 kb inversion clade</taxon>
        <taxon>NPAAA clade</taxon>
        <taxon>Hologalegina</taxon>
        <taxon>IRL clade</taxon>
        <taxon>Trifolieae</taxon>
        <taxon>Trifolium</taxon>
    </lineage>
</organism>
<protein>
    <submittedName>
        <fullName evidence="1">Uncharacterized protein</fullName>
    </submittedName>
</protein>
<sequence length="84" mass="9791">MKLSLIRRFLLRHWWRTLAGKMNRFHRSFLGNQERSLSASKISHLLHRSRSRYSSAVVEVREAALTAEEAEAPAIQVSETPNFR</sequence>
<keyword evidence="2" id="KW-1185">Reference proteome</keyword>
<name>A0A392T3T7_9FABA</name>
<dbReference type="Proteomes" id="UP000265520">
    <property type="component" value="Unassembled WGS sequence"/>
</dbReference>
<proteinExistence type="predicted"/>
<reference evidence="1 2" key="1">
    <citation type="journal article" date="2018" name="Front. Plant Sci.">
        <title>Red Clover (Trifolium pratense) and Zigzag Clover (T. medium) - A Picture of Genomic Similarities and Differences.</title>
        <authorList>
            <person name="Dluhosova J."/>
            <person name="Istvanek J."/>
            <person name="Nedelnik J."/>
            <person name="Repkova J."/>
        </authorList>
    </citation>
    <scope>NUCLEOTIDE SEQUENCE [LARGE SCALE GENOMIC DNA]</scope>
    <source>
        <strain evidence="2">cv. 10/8</strain>
        <tissue evidence="1">Leaf</tissue>
    </source>
</reference>
<feature type="non-terminal residue" evidence="1">
    <location>
        <position position="84"/>
    </location>
</feature>
<accession>A0A392T3T7</accession>
<dbReference type="AlphaFoldDB" id="A0A392T3T7"/>
<evidence type="ECO:0000313" key="2">
    <source>
        <dbReference type="Proteomes" id="UP000265520"/>
    </source>
</evidence>
<evidence type="ECO:0000313" key="1">
    <source>
        <dbReference type="EMBL" id="MCI54826.1"/>
    </source>
</evidence>